<feature type="domain" description="Glycosyl hydrolase family 32 C-terminal" evidence="7">
    <location>
        <begin position="370"/>
        <end position="433"/>
    </location>
</feature>
<name>A0A6N3DHV1_9FIRM</name>
<evidence type="ECO:0000256" key="3">
    <source>
        <dbReference type="ARBA" id="ARBA00022801"/>
    </source>
</evidence>
<feature type="domain" description="Glycosyl hydrolase family 32 N-terminal" evidence="6">
    <location>
        <begin position="12"/>
        <end position="323"/>
    </location>
</feature>
<dbReference type="InterPro" id="IPR013189">
    <property type="entry name" value="Glyco_hydro_32_C"/>
</dbReference>
<reference evidence="8" key="1">
    <citation type="submission" date="2019-11" db="EMBL/GenBank/DDBJ databases">
        <authorList>
            <person name="Feng L."/>
        </authorList>
    </citation>
    <scope>NUCLEOTIDE SEQUENCE</scope>
    <source>
        <strain evidence="8">IbartlettiiLFYP30</strain>
    </source>
</reference>
<evidence type="ECO:0000256" key="5">
    <source>
        <dbReference type="RuleBase" id="RU362110"/>
    </source>
</evidence>
<dbReference type="InterPro" id="IPR023296">
    <property type="entry name" value="Glyco_hydro_beta-prop_sf"/>
</dbReference>
<dbReference type="RefSeq" id="WP_024037233.1">
    <property type="nucleotide sequence ID" value="NZ_CACRUE010000033.1"/>
</dbReference>
<organism evidence="8">
    <name type="scientific">Intestinibacter bartlettii</name>
    <dbReference type="NCBI Taxonomy" id="261299"/>
    <lineage>
        <taxon>Bacteria</taxon>
        <taxon>Bacillati</taxon>
        <taxon>Bacillota</taxon>
        <taxon>Clostridia</taxon>
        <taxon>Peptostreptococcales</taxon>
        <taxon>Peptostreptococcaceae</taxon>
        <taxon>Intestinibacter</taxon>
    </lineage>
</organism>
<evidence type="ECO:0000313" key="8">
    <source>
        <dbReference type="EMBL" id="VYU26669.1"/>
    </source>
</evidence>
<dbReference type="SUPFAM" id="SSF49899">
    <property type="entry name" value="Concanavalin A-like lectins/glucanases"/>
    <property type="match status" value="1"/>
</dbReference>
<dbReference type="Pfam" id="PF00251">
    <property type="entry name" value="Glyco_hydro_32N"/>
    <property type="match status" value="1"/>
</dbReference>
<dbReference type="Gene3D" id="2.115.10.20">
    <property type="entry name" value="Glycosyl hydrolase domain, family 43"/>
    <property type="match status" value="1"/>
</dbReference>
<keyword evidence="4 5" id="KW-0326">Glycosidase</keyword>
<protein>
    <recommendedName>
        <fullName evidence="2">beta-fructofuranosidase</fullName>
        <ecNumber evidence="2">3.2.1.26</ecNumber>
    </recommendedName>
</protein>
<proteinExistence type="inferred from homology"/>
<dbReference type="SUPFAM" id="SSF75005">
    <property type="entry name" value="Arabinanase/levansucrase/invertase"/>
    <property type="match status" value="1"/>
</dbReference>
<dbReference type="PANTHER" id="PTHR43101">
    <property type="entry name" value="BETA-FRUCTOSIDASE"/>
    <property type="match status" value="1"/>
</dbReference>
<evidence type="ECO:0000259" key="6">
    <source>
        <dbReference type="Pfam" id="PF00251"/>
    </source>
</evidence>
<evidence type="ECO:0000256" key="1">
    <source>
        <dbReference type="ARBA" id="ARBA00009902"/>
    </source>
</evidence>
<evidence type="ECO:0000256" key="2">
    <source>
        <dbReference type="ARBA" id="ARBA00012758"/>
    </source>
</evidence>
<dbReference type="AlphaFoldDB" id="A0A6N3DHV1"/>
<dbReference type="CDD" id="cd08996">
    <property type="entry name" value="GH32_FFase"/>
    <property type="match status" value="1"/>
</dbReference>
<dbReference type="InterPro" id="IPR013320">
    <property type="entry name" value="ConA-like_dom_sf"/>
</dbReference>
<dbReference type="EC" id="3.2.1.26" evidence="2"/>
<dbReference type="GO" id="GO:0005975">
    <property type="term" value="P:carbohydrate metabolic process"/>
    <property type="evidence" value="ECO:0007669"/>
    <property type="project" value="InterPro"/>
</dbReference>
<comment type="similarity">
    <text evidence="1 5">Belongs to the glycosyl hydrolase 32 family.</text>
</comment>
<dbReference type="InterPro" id="IPR001362">
    <property type="entry name" value="Glyco_hydro_32"/>
</dbReference>
<dbReference type="SMART" id="SM00640">
    <property type="entry name" value="Glyco_32"/>
    <property type="match status" value="1"/>
</dbReference>
<evidence type="ECO:0000259" key="7">
    <source>
        <dbReference type="Pfam" id="PF08244"/>
    </source>
</evidence>
<dbReference type="EMBL" id="CACRUE010000033">
    <property type="protein sequence ID" value="VYU26669.1"/>
    <property type="molecule type" value="Genomic_DNA"/>
</dbReference>
<evidence type="ECO:0000256" key="4">
    <source>
        <dbReference type="ARBA" id="ARBA00023295"/>
    </source>
</evidence>
<sequence length="449" mass="52048">MKNKAINKPKLHLTGKRNWINDPNGLIYYKEKYHMFYQHFPYAPQWGTMHWGHAISDDMVNWTYEPIALFPTKLYDRNGCFSGSAIEVNGDLYLYYTSVKYLDTPEDNITVPKDDVFEASQAMIISKDGFNFDNFNDKSLIIPAIEDKDLGHYTHTRDPKVWEYKDNYYIILGTKVKKDDNEKYTGKLLYYKSKDAKKWEYINSFELHGLGDMWECPDIFSVDGKYVLTLSPENYYTDGINPTNNAVFGIVDFEEETCNTKFKKDDFRVVDLGLDYYAPQSFIDKEGRRVQIGWIRMNKPFENHTWLGMMSLPRVVEVKNGQIITNVHPNISSLFTKEVDIDHIDLKNSICIKATLKNNSKINIGGYEISFENNTITGDRAKVCNQENVALKSSTKVLEDNCYIEVYIDYGVVEVYINNGQYVMSHIVNPLESKLEASNLSDFKVYTIN</sequence>
<dbReference type="InterPro" id="IPR013148">
    <property type="entry name" value="Glyco_hydro_32_N"/>
</dbReference>
<dbReference type="GO" id="GO:0004564">
    <property type="term" value="F:beta-fructofuranosidase activity"/>
    <property type="evidence" value="ECO:0007669"/>
    <property type="project" value="UniProtKB-EC"/>
</dbReference>
<keyword evidence="3 5" id="KW-0378">Hydrolase</keyword>
<dbReference type="PANTHER" id="PTHR43101:SF1">
    <property type="entry name" value="BETA-FRUCTOSIDASE"/>
    <property type="match status" value="1"/>
</dbReference>
<gene>
    <name evidence="8" type="primary">sacA</name>
    <name evidence="8" type="ORF">IBLFYP30_02191</name>
</gene>
<dbReference type="Pfam" id="PF08244">
    <property type="entry name" value="Glyco_hydro_32C"/>
    <property type="match status" value="1"/>
</dbReference>
<dbReference type="InterPro" id="IPR051214">
    <property type="entry name" value="GH32_Enzymes"/>
</dbReference>
<accession>A0A6N3DHV1</accession>